<dbReference type="InterPro" id="IPR008875">
    <property type="entry name" value="TraX"/>
</dbReference>
<feature type="transmembrane region" description="Helical" evidence="1">
    <location>
        <begin position="238"/>
        <end position="257"/>
    </location>
</feature>
<sequence length="258" mass="30381">MNKLVTVDKITSFLSGNILKIIAIIAMFIDHFGAITFNQPDFLWMRIVGRITMPIFAFLCIIGFEKTRRPILYFVQLLIIGLVLHLILVIHLYIVHKRFVNDMLYFNIFIMFGLVSLVWYCLKQIKIPIIFFIGVVIFILFSVLLTLSTLRKLGGFRIDYGIYLWLILHLSYLVYSSVKKYQLKIMFYKLSYAFIFTALTLLFYLLDKNWVQNYALIALIPILFYSEKIFKKSSVFKYTFLACYPLSILIPTIFTFIL</sequence>
<name>D4XV27_9BACT</name>
<feature type="transmembrane region" description="Helical" evidence="1">
    <location>
        <begin position="129"/>
        <end position="148"/>
    </location>
</feature>
<reference evidence="2 3" key="1">
    <citation type="submission" date="2010-03" db="EMBL/GenBank/DDBJ databases">
        <authorList>
            <person name="Glass J.I."/>
            <person name="Benders G.A."/>
            <person name="Durkin A.S."/>
            <person name="Farmerie W.G."/>
            <person name="Hlavinka K."/>
            <person name="Hostetler J."/>
            <person name="Jackson J."/>
            <person name="May M.A."/>
            <person name="Miller R.H."/>
            <person name="Paralanov V."/>
            <person name="Radune D."/>
            <person name="Szczypinski B."/>
            <person name="Brown D.R."/>
        </authorList>
    </citation>
    <scope>NUCLEOTIDE SEQUENCE [LARGE SCALE GENOMIC DNA]</scope>
    <source>
        <strain evidence="2 3">A21JP2</strain>
    </source>
</reference>
<evidence type="ECO:0000313" key="2">
    <source>
        <dbReference type="EMBL" id="EFF41830.1"/>
    </source>
</evidence>
<feature type="transmembrane region" description="Helical" evidence="1">
    <location>
        <begin position="185"/>
        <end position="204"/>
    </location>
</feature>
<evidence type="ECO:0000313" key="3">
    <source>
        <dbReference type="Proteomes" id="UP000004757"/>
    </source>
</evidence>
<organism evidence="2 3">
    <name type="scientific">Mycoplasmopsis alligatoris A21JP2</name>
    <dbReference type="NCBI Taxonomy" id="747682"/>
    <lineage>
        <taxon>Bacteria</taxon>
        <taxon>Bacillati</taxon>
        <taxon>Mycoplasmatota</taxon>
        <taxon>Mycoplasmoidales</taxon>
        <taxon>Metamycoplasmataceae</taxon>
        <taxon>Mycoplasmopsis</taxon>
    </lineage>
</organism>
<comment type="caution">
    <text evidence="2">The sequence shown here is derived from an EMBL/GenBank/DDBJ whole genome shotgun (WGS) entry which is preliminary data.</text>
</comment>
<keyword evidence="3" id="KW-1185">Reference proteome</keyword>
<dbReference type="Pfam" id="PF05857">
    <property type="entry name" value="TraX"/>
    <property type="match status" value="1"/>
</dbReference>
<dbReference type="Proteomes" id="UP000004757">
    <property type="component" value="Unassembled WGS sequence"/>
</dbReference>
<accession>D4XV27</accession>
<evidence type="ECO:0000256" key="1">
    <source>
        <dbReference type="SAM" id="Phobius"/>
    </source>
</evidence>
<feature type="transmembrane region" description="Helical" evidence="1">
    <location>
        <begin position="160"/>
        <end position="178"/>
    </location>
</feature>
<feature type="transmembrane region" description="Helical" evidence="1">
    <location>
        <begin position="43"/>
        <end position="64"/>
    </location>
</feature>
<proteinExistence type="predicted"/>
<gene>
    <name evidence="2" type="ORF">MALL_0188</name>
</gene>
<dbReference type="EMBL" id="ADNC01000002">
    <property type="protein sequence ID" value="EFF41830.1"/>
    <property type="molecule type" value="Genomic_DNA"/>
</dbReference>
<feature type="transmembrane region" description="Helical" evidence="1">
    <location>
        <begin position="12"/>
        <end position="37"/>
    </location>
</feature>
<keyword evidence="1" id="KW-0472">Membrane</keyword>
<evidence type="ECO:0008006" key="4">
    <source>
        <dbReference type="Google" id="ProtNLM"/>
    </source>
</evidence>
<dbReference type="eggNOG" id="ENOG5032GGM">
    <property type="taxonomic scope" value="Bacteria"/>
</dbReference>
<keyword evidence="1" id="KW-0812">Transmembrane</keyword>
<feature type="transmembrane region" description="Helical" evidence="1">
    <location>
        <begin position="104"/>
        <end position="122"/>
    </location>
</feature>
<keyword evidence="1" id="KW-1133">Transmembrane helix</keyword>
<protein>
    <recommendedName>
        <fullName evidence="4">Protein TraX</fullName>
    </recommendedName>
</protein>
<feature type="transmembrane region" description="Helical" evidence="1">
    <location>
        <begin position="71"/>
        <end position="92"/>
    </location>
</feature>
<dbReference type="STRING" id="747682.MALL_0188"/>
<dbReference type="OrthoDB" id="9781069at2"/>
<dbReference type="AlphaFoldDB" id="D4XV27"/>
<dbReference type="RefSeq" id="WP_005683106.1">
    <property type="nucleotide sequence ID" value="NZ_ADNC01000002.1"/>
</dbReference>
<feature type="transmembrane region" description="Helical" evidence="1">
    <location>
        <begin position="210"/>
        <end position="226"/>
    </location>
</feature>